<feature type="domain" description="Myb/SANT-like DNA-binding" evidence="2">
    <location>
        <begin position="49"/>
        <end position="125"/>
    </location>
</feature>
<dbReference type="Proteomes" id="UP000053864">
    <property type="component" value="Unassembled WGS sequence"/>
</dbReference>
<dbReference type="AlphaFoldDB" id="W2JHE3"/>
<evidence type="ECO:0000313" key="4">
    <source>
        <dbReference type="Proteomes" id="UP000053864"/>
    </source>
</evidence>
<dbReference type="EMBL" id="KI671676">
    <property type="protein sequence ID" value="ETL45799.1"/>
    <property type="molecule type" value="Genomic_DNA"/>
</dbReference>
<feature type="region of interest" description="Disordered" evidence="1">
    <location>
        <begin position="1"/>
        <end position="20"/>
    </location>
</feature>
<name>W2JHE3_PHYNI</name>
<feature type="non-terminal residue" evidence="3">
    <location>
        <position position="212"/>
    </location>
</feature>
<reference evidence="3 4" key="1">
    <citation type="submission" date="2013-11" db="EMBL/GenBank/DDBJ databases">
        <title>The Genome Sequence of Phytophthora parasitica CJ05E6.</title>
        <authorList>
            <consortium name="The Broad Institute Genomics Platform"/>
            <person name="Russ C."/>
            <person name="Tyler B."/>
            <person name="Panabieres F."/>
            <person name="Shan W."/>
            <person name="Tripathy S."/>
            <person name="Grunwald N."/>
            <person name="Machado M."/>
            <person name="Johnson C.S."/>
            <person name="Arredondo F."/>
            <person name="Hong C."/>
            <person name="Coffey M."/>
            <person name="Young S.K."/>
            <person name="Zeng Q."/>
            <person name="Gargeya S."/>
            <person name="Fitzgerald M."/>
            <person name="Abouelleil A."/>
            <person name="Alvarado L."/>
            <person name="Chapman S.B."/>
            <person name="Gainer-Dewar J."/>
            <person name="Goldberg J."/>
            <person name="Griggs A."/>
            <person name="Gujja S."/>
            <person name="Hansen M."/>
            <person name="Howarth C."/>
            <person name="Imamovic A."/>
            <person name="Ireland A."/>
            <person name="Larimer J."/>
            <person name="McCowan C."/>
            <person name="Murphy C."/>
            <person name="Pearson M."/>
            <person name="Poon T.W."/>
            <person name="Priest M."/>
            <person name="Roberts A."/>
            <person name="Saif S."/>
            <person name="Shea T."/>
            <person name="Sykes S."/>
            <person name="Wortman J."/>
            <person name="Nusbaum C."/>
            <person name="Birren B."/>
        </authorList>
    </citation>
    <scope>NUCLEOTIDE SEQUENCE [LARGE SCALE GENOMIC DNA]</scope>
    <source>
        <strain evidence="3 4">CJ05E6</strain>
    </source>
</reference>
<sequence length="212" mass="23207">MALVEEADPELNSVEGGPANTRSDVIGAGVSLVREAATRTTAARGPNATWSDDVVEAFFRIRYKRLSSHFKNTKGTKRIKYAWSVLASTLSVNRHKVFTDQQCQAEMKNMKQKWTSARAEERQTGNGGPVRRPNHFCIMKDYWGDATGMNNRPHLSTEDTDTIAAAREASGATSLPSSPDSRSRRECVEAGLGTVAKGFSERMEALAKGLAQ</sequence>
<dbReference type="Pfam" id="PF13837">
    <property type="entry name" value="Myb_DNA-bind_4"/>
    <property type="match status" value="1"/>
</dbReference>
<gene>
    <name evidence="3" type="ORF">L916_04174</name>
</gene>
<protein>
    <recommendedName>
        <fullName evidence="2">Myb/SANT-like DNA-binding domain-containing protein</fullName>
    </recommendedName>
</protein>
<organism evidence="3 4">
    <name type="scientific">Phytophthora nicotianae</name>
    <name type="common">Potato buckeye rot agent</name>
    <name type="synonym">Phytophthora parasitica</name>
    <dbReference type="NCBI Taxonomy" id="4792"/>
    <lineage>
        <taxon>Eukaryota</taxon>
        <taxon>Sar</taxon>
        <taxon>Stramenopiles</taxon>
        <taxon>Oomycota</taxon>
        <taxon>Peronosporomycetes</taxon>
        <taxon>Peronosporales</taxon>
        <taxon>Peronosporaceae</taxon>
        <taxon>Phytophthora</taxon>
    </lineage>
</organism>
<evidence type="ECO:0000256" key="1">
    <source>
        <dbReference type="SAM" id="MobiDB-lite"/>
    </source>
</evidence>
<dbReference type="InterPro" id="IPR044822">
    <property type="entry name" value="Myb_DNA-bind_4"/>
</dbReference>
<evidence type="ECO:0000313" key="3">
    <source>
        <dbReference type="EMBL" id="ETL45799.1"/>
    </source>
</evidence>
<accession>W2JHE3</accession>
<evidence type="ECO:0000259" key="2">
    <source>
        <dbReference type="Pfam" id="PF13837"/>
    </source>
</evidence>
<dbReference type="VEuPathDB" id="FungiDB:PPTG_19672"/>
<proteinExistence type="predicted"/>